<organism evidence="3 4">
    <name type="scientific">Arcanobacterium pinnipediorum</name>
    <dbReference type="NCBI Taxonomy" id="1503041"/>
    <lineage>
        <taxon>Bacteria</taxon>
        <taxon>Bacillati</taxon>
        <taxon>Actinomycetota</taxon>
        <taxon>Actinomycetes</taxon>
        <taxon>Actinomycetales</taxon>
        <taxon>Actinomycetaceae</taxon>
        <taxon>Arcanobacterium</taxon>
    </lineage>
</organism>
<keyword evidence="1" id="KW-0472">Membrane</keyword>
<dbReference type="RefSeq" id="WP_252672638.1">
    <property type="nucleotide sequence ID" value="NZ_CP099547.1"/>
</dbReference>
<dbReference type="Proteomes" id="UP001056109">
    <property type="component" value="Chromosome"/>
</dbReference>
<protein>
    <submittedName>
        <fullName evidence="3">LssY C-terminal domain-containing protein</fullName>
    </submittedName>
</protein>
<accession>A0ABY5AFN6</accession>
<evidence type="ECO:0000313" key="3">
    <source>
        <dbReference type="EMBL" id="USR78820.1"/>
    </source>
</evidence>
<proteinExistence type="predicted"/>
<feature type="transmembrane region" description="Helical" evidence="1">
    <location>
        <begin position="385"/>
        <end position="404"/>
    </location>
</feature>
<dbReference type="Pfam" id="PF14067">
    <property type="entry name" value="LssY_C"/>
    <property type="match status" value="1"/>
</dbReference>
<gene>
    <name evidence="3" type="ORF">NG665_05345</name>
</gene>
<dbReference type="InterPro" id="IPR025902">
    <property type="entry name" value="LssY-like-C_dom"/>
</dbReference>
<dbReference type="EMBL" id="CP099547">
    <property type="protein sequence ID" value="USR78820.1"/>
    <property type="molecule type" value="Genomic_DNA"/>
</dbReference>
<feature type="transmembrane region" description="Helical" evidence="1">
    <location>
        <begin position="410"/>
        <end position="431"/>
    </location>
</feature>
<feature type="transmembrane region" description="Helical" evidence="1">
    <location>
        <begin position="357"/>
        <end position="378"/>
    </location>
</feature>
<sequence length="448" mass="50069">MAKDYLQPHKPPVYQARQPVKTITRKRLYSFVDSAFAAYGLFLTFWFVLLLFLSGLTFSWQAVVSLIVFWLLLTYFALPRLHQMFTTWYLPDYFMARTKTADGLLGDPVNLAVNGSADDIHAAMRRAGWIQADEITLRSSLGIVRSSITRKSYPAAPVSDLFLFGNRHDFAYQQEVDGNAAQRHHIRFWKVPDGWKLPGGRSVDWLAAGTYDRAVGLSTMTLQITHKIDADVDAERDYVIDTVRYHDKDAGVSVIENFSTPFHDQNGGGDSVMTDGDMPVLDVSGAHSRAVAAGIDLDQADYLDLDTSNEFLNEKLPPKSLMFVGLLLVLQLCVSLLALFAVETWSLPQGGLSEGAVLAISAIIVVVMCFVLLVLTIRQYRWPRLVFLIIASLAATGEMILLWGNQTTNYPLYIEAGMSVLLVLVFSAPSVREWVYSIRRRGDVTRGK</sequence>
<keyword evidence="1" id="KW-1133">Transmembrane helix</keyword>
<evidence type="ECO:0000259" key="2">
    <source>
        <dbReference type="Pfam" id="PF14067"/>
    </source>
</evidence>
<reference evidence="3" key="1">
    <citation type="submission" date="2022-06" db="EMBL/GenBank/DDBJ databases">
        <title>Complete Genome Sequence of Arcanobacterium pinnipediorum strain DSM 28752 isolated from a harbour seal.</title>
        <authorList>
            <person name="Borowiak M."/>
            <person name="Kreitlow A."/>
            <person name="Alssahen M."/>
            <person name="Malorny B."/>
            <person name="Laemmler C."/>
            <person name="Prenger-Berninghoff E."/>
            <person name="Siebert U."/>
            <person name="Ploetz M."/>
            <person name="Abdulmawjood A."/>
        </authorList>
    </citation>
    <scope>NUCLEOTIDE SEQUENCE</scope>
    <source>
        <strain evidence="3">DSM 28752</strain>
    </source>
</reference>
<keyword evidence="1" id="KW-0812">Transmembrane</keyword>
<feature type="domain" description="LssY-like C-terminal" evidence="2">
    <location>
        <begin position="89"/>
        <end position="278"/>
    </location>
</feature>
<feature type="transmembrane region" description="Helical" evidence="1">
    <location>
        <begin position="58"/>
        <end position="78"/>
    </location>
</feature>
<name>A0ABY5AFN6_9ACTO</name>
<evidence type="ECO:0000313" key="4">
    <source>
        <dbReference type="Proteomes" id="UP001056109"/>
    </source>
</evidence>
<feature type="transmembrane region" description="Helical" evidence="1">
    <location>
        <begin position="321"/>
        <end position="342"/>
    </location>
</feature>
<feature type="transmembrane region" description="Helical" evidence="1">
    <location>
        <begin position="28"/>
        <end position="52"/>
    </location>
</feature>
<keyword evidence="4" id="KW-1185">Reference proteome</keyword>
<evidence type="ECO:0000256" key="1">
    <source>
        <dbReference type="SAM" id="Phobius"/>
    </source>
</evidence>